<proteinExistence type="predicted"/>
<reference evidence="2" key="1">
    <citation type="submission" date="2021-11" db="EMBL/GenBank/DDBJ databases">
        <title>Cultivation dependent microbiological survey of springs from the worlds oldest radium mine currently devoted to the extraction of radon-saturated water.</title>
        <authorList>
            <person name="Kapinusova G."/>
            <person name="Smrhova T."/>
            <person name="Strejcek M."/>
            <person name="Suman J."/>
            <person name="Jani K."/>
            <person name="Pajer P."/>
            <person name="Uhlik O."/>
        </authorList>
    </citation>
    <scope>NUCLEOTIDE SEQUENCE [LARGE SCALE GENOMIC DNA]</scope>
    <source>
        <strain evidence="2">J379</strain>
    </source>
</reference>
<sequence>MPAGGLHRRDEEVHHAVFEWRGAVPHGLECVGLAHELAEHDRAQERALAGVVAVHGHPRASGRRGDLIDGGGTHAVAHEQVASGVCDALGRRELGLLVHVLVLSRRQAPAAPPDRCALQTGLYVTLVLAGRKRPAAISDP</sequence>
<keyword evidence="2" id="KW-1185">Reference proteome</keyword>
<dbReference type="Proteomes" id="UP001058860">
    <property type="component" value="Chromosome"/>
</dbReference>
<accession>A0ABY5PIS5</accession>
<evidence type="ECO:0000313" key="2">
    <source>
        <dbReference type="Proteomes" id="UP001058860"/>
    </source>
</evidence>
<gene>
    <name evidence="1" type="ORF">LRS13_03290</name>
</gene>
<name>A0ABY5PIS5_9ACTN</name>
<dbReference type="EMBL" id="CP088295">
    <property type="protein sequence ID" value="UUY04574.1"/>
    <property type="molecule type" value="Genomic_DNA"/>
</dbReference>
<protein>
    <submittedName>
        <fullName evidence="1">Uncharacterized protein</fullName>
    </submittedName>
</protein>
<evidence type="ECO:0000313" key="1">
    <source>
        <dbReference type="EMBL" id="UUY04574.1"/>
    </source>
</evidence>
<organism evidence="1 2">
    <name type="scientific">Svornostia abyssi</name>
    <dbReference type="NCBI Taxonomy" id="2898438"/>
    <lineage>
        <taxon>Bacteria</taxon>
        <taxon>Bacillati</taxon>
        <taxon>Actinomycetota</taxon>
        <taxon>Thermoleophilia</taxon>
        <taxon>Solirubrobacterales</taxon>
        <taxon>Baekduiaceae</taxon>
        <taxon>Svornostia</taxon>
    </lineage>
</organism>